<evidence type="ECO:0000256" key="1">
    <source>
        <dbReference type="SAM" id="MobiDB-lite"/>
    </source>
</evidence>
<accession>A0AAV9D1X9</accession>
<evidence type="ECO:0000313" key="2">
    <source>
        <dbReference type="EMBL" id="KAK1294794.1"/>
    </source>
</evidence>
<name>A0AAV9D1X9_ACOCL</name>
<organism evidence="2 3">
    <name type="scientific">Acorus calamus</name>
    <name type="common">Sweet flag</name>
    <dbReference type="NCBI Taxonomy" id="4465"/>
    <lineage>
        <taxon>Eukaryota</taxon>
        <taxon>Viridiplantae</taxon>
        <taxon>Streptophyta</taxon>
        <taxon>Embryophyta</taxon>
        <taxon>Tracheophyta</taxon>
        <taxon>Spermatophyta</taxon>
        <taxon>Magnoliopsida</taxon>
        <taxon>Liliopsida</taxon>
        <taxon>Acoraceae</taxon>
        <taxon>Acorus</taxon>
    </lineage>
</organism>
<proteinExistence type="predicted"/>
<sequence length="70" mass="7908">MKAEGGFRQRGDFDTPSHPPILRTDEVHTSDHSIEPPRARRVPKELPPRPKKAYALATLPTHPTTIRETT</sequence>
<feature type="compositionally biased region" description="Basic and acidic residues" evidence="1">
    <location>
        <begin position="1"/>
        <end position="15"/>
    </location>
</feature>
<comment type="caution">
    <text evidence="2">The sequence shown here is derived from an EMBL/GenBank/DDBJ whole genome shotgun (WGS) entry which is preliminary data.</text>
</comment>
<dbReference type="AlphaFoldDB" id="A0AAV9D1X9"/>
<reference evidence="2" key="2">
    <citation type="submission" date="2023-06" db="EMBL/GenBank/DDBJ databases">
        <authorList>
            <person name="Ma L."/>
            <person name="Liu K.-W."/>
            <person name="Li Z."/>
            <person name="Hsiao Y.-Y."/>
            <person name="Qi Y."/>
            <person name="Fu T."/>
            <person name="Tang G."/>
            <person name="Zhang D."/>
            <person name="Sun W.-H."/>
            <person name="Liu D.-K."/>
            <person name="Li Y."/>
            <person name="Chen G.-Z."/>
            <person name="Liu X.-D."/>
            <person name="Liao X.-Y."/>
            <person name="Jiang Y.-T."/>
            <person name="Yu X."/>
            <person name="Hao Y."/>
            <person name="Huang J."/>
            <person name="Zhao X.-W."/>
            <person name="Ke S."/>
            <person name="Chen Y.-Y."/>
            <person name="Wu W.-L."/>
            <person name="Hsu J.-L."/>
            <person name="Lin Y.-F."/>
            <person name="Huang M.-D."/>
            <person name="Li C.-Y."/>
            <person name="Huang L."/>
            <person name="Wang Z.-W."/>
            <person name="Zhao X."/>
            <person name="Zhong W.-Y."/>
            <person name="Peng D.-H."/>
            <person name="Ahmad S."/>
            <person name="Lan S."/>
            <person name="Zhang J.-S."/>
            <person name="Tsai W.-C."/>
            <person name="Van De Peer Y."/>
            <person name="Liu Z.-J."/>
        </authorList>
    </citation>
    <scope>NUCLEOTIDE SEQUENCE</scope>
    <source>
        <strain evidence="2">CP</strain>
        <tissue evidence="2">Leaves</tissue>
    </source>
</reference>
<feature type="compositionally biased region" description="Basic and acidic residues" evidence="1">
    <location>
        <begin position="23"/>
        <end position="48"/>
    </location>
</feature>
<reference evidence="2" key="1">
    <citation type="journal article" date="2023" name="Nat. Commun.">
        <title>Diploid and tetraploid genomes of Acorus and the evolution of monocots.</title>
        <authorList>
            <person name="Ma L."/>
            <person name="Liu K.W."/>
            <person name="Li Z."/>
            <person name="Hsiao Y.Y."/>
            <person name="Qi Y."/>
            <person name="Fu T."/>
            <person name="Tang G.D."/>
            <person name="Zhang D."/>
            <person name="Sun W.H."/>
            <person name="Liu D.K."/>
            <person name="Li Y."/>
            <person name="Chen G.Z."/>
            <person name="Liu X.D."/>
            <person name="Liao X.Y."/>
            <person name="Jiang Y.T."/>
            <person name="Yu X."/>
            <person name="Hao Y."/>
            <person name="Huang J."/>
            <person name="Zhao X.W."/>
            <person name="Ke S."/>
            <person name="Chen Y.Y."/>
            <person name="Wu W.L."/>
            <person name="Hsu J.L."/>
            <person name="Lin Y.F."/>
            <person name="Huang M.D."/>
            <person name="Li C.Y."/>
            <person name="Huang L."/>
            <person name="Wang Z.W."/>
            <person name="Zhao X."/>
            <person name="Zhong W.Y."/>
            <person name="Peng D.H."/>
            <person name="Ahmad S."/>
            <person name="Lan S."/>
            <person name="Zhang J.S."/>
            <person name="Tsai W.C."/>
            <person name="Van de Peer Y."/>
            <person name="Liu Z.J."/>
        </authorList>
    </citation>
    <scope>NUCLEOTIDE SEQUENCE</scope>
    <source>
        <strain evidence="2">CP</strain>
    </source>
</reference>
<protein>
    <submittedName>
        <fullName evidence="2">Uncharacterized protein</fullName>
    </submittedName>
</protein>
<dbReference type="EMBL" id="JAUJYO010000016">
    <property type="protein sequence ID" value="KAK1294794.1"/>
    <property type="molecule type" value="Genomic_DNA"/>
</dbReference>
<keyword evidence="3" id="KW-1185">Reference proteome</keyword>
<dbReference type="Proteomes" id="UP001180020">
    <property type="component" value="Unassembled WGS sequence"/>
</dbReference>
<gene>
    <name evidence="2" type="ORF">QJS10_CPA16g00739</name>
</gene>
<evidence type="ECO:0000313" key="3">
    <source>
        <dbReference type="Proteomes" id="UP001180020"/>
    </source>
</evidence>
<feature type="region of interest" description="Disordered" evidence="1">
    <location>
        <begin position="1"/>
        <end position="51"/>
    </location>
</feature>